<dbReference type="Gene3D" id="1.25.40.10">
    <property type="entry name" value="Tetratricopeptide repeat domain"/>
    <property type="match status" value="2"/>
</dbReference>
<feature type="repeat" description="PPR" evidence="2">
    <location>
        <begin position="92"/>
        <end position="126"/>
    </location>
</feature>
<dbReference type="KEGG" id="smo:SELMODRAFT_429215"/>
<name>D8T5E9_SELML</name>
<dbReference type="SUPFAM" id="SSF48452">
    <property type="entry name" value="TPR-like"/>
    <property type="match status" value="1"/>
</dbReference>
<reference evidence="4 5" key="1">
    <citation type="journal article" date="2011" name="Science">
        <title>The Selaginella genome identifies genetic changes associated with the evolution of vascular plants.</title>
        <authorList>
            <person name="Banks J.A."/>
            <person name="Nishiyama T."/>
            <person name="Hasebe M."/>
            <person name="Bowman J.L."/>
            <person name="Gribskov M."/>
            <person name="dePamphilis C."/>
            <person name="Albert V.A."/>
            <person name="Aono N."/>
            <person name="Aoyama T."/>
            <person name="Ambrose B.A."/>
            <person name="Ashton N.W."/>
            <person name="Axtell M.J."/>
            <person name="Barker E."/>
            <person name="Barker M.S."/>
            <person name="Bennetzen J.L."/>
            <person name="Bonawitz N.D."/>
            <person name="Chapple C."/>
            <person name="Cheng C."/>
            <person name="Correa L.G."/>
            <person name="Dacre M."/>
            <person name="DeBarry J."/>
            <person name="Dreyer I."/>
            <person name="Elias M."/>
            <person name="Engstrom E.M."/>
            <person name="Estelle M."/>
            <person name="Feng L."/>
            <person name="Finet C."/>
            <person name="Floyd S.K."/>
            <person name="Frommer W.B."/>
            <person name="Fujita T."/>
            <person name="Gramzow L."/>
            <person name="Gutensohn M."/>
            <person name="Harholt J."/>
            <person name="Hattori M."/>
            <person name="Heyl A."/>
            <person name="Hirai T."/>
            <person name="Hiwatashi Y."/>
            <person name="Ishikawa M."/>
            <person name="Iwata M."/>
            <person name="Karol K.G."/>
            <person name="Koehler B."/>
            <person name="Kolukisaoglu U."/>
            <person name="Kubo M."/>
            <person name="Kurata T."/>
            <person name="Lalonde S."/>
            <person name="Li K."/>
            <person name="Li Y."/>
            <person name="Litt A."/>
            <person name="Lyons E."/>
            <person name="Manning G."/>
            <person name="Maruyama T."/>
            <person name="Michael T.P."/>
            <person name="Mikami K."/>
            <person name="Miyazaki S."/>
            <person name="Morinaga S."/>
            <person name="Murata T."/>
            <person name="Mueller-Roeber B."/>
            <person name="Nelson D.R."/>
            <person name="Obara M."/>
            <person name="Oguri Y."/>
            <person name="Olmstead R.G."/>
            <person name="Onodera N."/>
            <person name="Petersen B.L."/>
            <person name="Pils B."/>
            <person name="Prigge M."/>
            <person name="Rensing S.A."/>
            <person name="Riano-Pachon D.M."/>
            <person name="Roberts A.W."/>
            <person name="Sato Y."/>
            <person name="Scheller H.V."/>
            <person name="Schulz B."/>
            <person name="Schulz C."/>
            <person name="Shakirov E.V."/>
            <person name="Shibagaki N."/>
            <person name="Shinohara N."/>
            <person name="Shippen D.E."/>
            <person name="Soerensen I."/>
            <person name="Sotooka R."/>
            <person name="Sugimoto N."/>
            <person name="Sugita M."/>
            <person name="Sumikawa N."/>
            <person name="Tanurdzic M."/>
            <person name="Theissen G."/>
            <person name="Ulvskov P."/>
            <person name="Wakazuki S."/>
            <person name="Weng J.K."/>
            <person name="Willats W.W."/>
            <person name="Wipf D."/>
            <person name="Wolf P.G."/>
            <person name="Yang L."/>
            <person name="Zimmer A.D."/>
            <person name="Zhu Q."/>
            <person name="Mitros T."/>
            <person name="Hellsten U."/>
            <person name="Loque D."/>
            <person name="Otillar R."/>
            <person name="Salamov A."/>
            <person name="Schmutz J."/>
            <person name="Shapiro H."/>
            <person name="Lindquist E."/>
            <person name="Lucas S."/>
            <person name="Rokhsar D."/>
            <person name="Grigoriev I.V."/>
        </authorList>
    </citation>
    <scope>NUCLEOTIDE SEQUENCE [LARGE SCALE GENOMIC DNA]</scope>
</reference>
<dbReference type="InParanoid" id="D8T5E9"/>
<dbReference type="HOGENOM" id="CLU_002706_37_1_1"/>
<dbReference type="STRING" id="88036.D8T5E9"/>
<dbReference type="InterPro" id="IPR046960">
    <property type="entry name" value="PPR_At4g14850-like_plant"/>
</dbReference>
<feature type="domain" description="DYW" evidence="3">
    <location>
        <begin position="220"/>
        <end position="312"/>
    </location>
</feature>
<proteinExistence type="predicted"/>
<protein>
    <recommendedName>
        <fullName evidence="3">DYW domain-containing protein</fullName>
    </recommendedName>
</protein>
<evidence type="ECO:0000256" key="2">
    <source>
        <dbReference type="PROSITE-ProRule" id="PRU00708"/>
    </source>
</evidence>
<dbReference type="PROSITE" id="PS51375">
    <property type="entry name" value="PPR"/>
    <property type="match status" value="2"/>
</dbReference>
<dbReference type="InterPro" id="IPR011990">
    <property type="entry name" value="TPR-like_helical_dom_sf"/>
</dbReference>
<dbReference type="InterPro" id="IPR032867">
    <property type="entry name" value="DYW_dom"/>
</dbReference>
<dbReference type="Gramene" id="EFJ08069">
    <property type="protein sequence ID" value="EFJ08069"/>
    <property type="gene ID" value="SELMODRAFT_429215"/>
</dbReference>
<dbReference type="PANTHER" id="PTHR47926:SF533">
    <property type="entry name" value="DYW DOMAIN-CONTAINING PROTEIN"/>
    <property type="match status" value="1"/>
</dbReference>
<dbReference type="AlphaFoldDB" id="D8T5E9"/>
<dbReference type="Pfam" id="PF20431">
    <property type="entry name" value="E_motif"/>
    <property type="match status" value="1"/>
</dbReference>
<evidence type="ECO:0000259" key="3">
    <source>
        <dbReference type="Pfam" id="PF14432"/>
    </source>
</evidence>
<accession>D8T5E9</accession>
<organism evidence="5">
    <name type="scientific">Selaginella moellendorffii</name>
    <name type="common">Spikemoss</name>
    <dbReference type="NCBI Taxonomy" id="88036"/>
    <lineage>
        <taxon>Eukaryota</taxon>
        <taxon>Viridiplantae</taxon>
        <taxon>Streptophyta</taxon>
        <taxon>Embryophyta</taxon>
        <taxon>Tracheophyta</taxon>
        <taxon>Lycopodiopsida</taxon>
        <taxon>Selaginellales</taxon>
        <taxon>Selaginellaceae</taxon>
        <taxon>Selaginella</taxon>
    </lineage>
</organism>
<dbReference type="InterPro" id="IPR002885">
    <property type="entry name" value="PPR_rpt"/>
</dbReference>
<keyword evidence="1" id="KW-0677">Repeat</keyword>
<dbReference type="NCBIfam" id="TIGR00756">
    <property type="entry name" value="PPR"/>
    <property type="match status" value="2"/>
</dbReference>
<gene>
    <name evidence="4" type="ORF">SELMODRAFT_429215</name>
</gene>
<evidence type="ECO:0000313" key="5">
    <source>
        <dbReference type="Proteomes" id="UP000001514"/>
    </source>
</evidence>
<dbReference type="eggNOG" id="KOG4197">
    <property type="taxonomic scope" value="Eukaryota"/>
</dbReference>
<dbReference type="Pfam" id="PF14432">
    <property type="entry name" value="DYW_deaminase"/>
    <property type="match status" value="1"/>
</dbReference>
<dbReference type="InterPro" id="IPR046848">
    <property type="entry name" value="E_motif"/>
</dbReference>
<feature type="repeat" description="PPR" evidence="2">
    <location>
        <begin position="22"/>
        <end position="56"/>
    </location>
</feature>
<evidence type="ECO:0000256" key="1">
    <source>
        <dbReference type="ARBA" id="ARBA00022737"/>
    </source>
</evidence>
<keyword evidence="5" id="KW-1185">Reference proteome</keyword>
<sequence length="312" mass="35139">MYGRCGSFAEAKAIFDKMKRRDLICWNSMLSIYVNCGLARSAIQLFQEMDQCGVLPANMTFVAALDACSSLEALKLGREIHSAAASCGMDSDLVTANAIINMYGKCGSIGEAFAMFTRMPEKNDEDRAARAAEEAFQREPKCAAAYIMLSNLYAALKKWDEAAKVRKRMEQAGVRKQAGRSWIEIDKQVHEFVAGDSIHPDKSRIFKTLQRLMSEMRIKGYEPDRKVVIHSMEEEEKDEVLFYHSEKLAVAFGIASTPPRTPLCIVENLRVCSDCHSAIKFISGVEGRRITVRDSNRFHHFDRGECSCGDYW</sequence>
<evidence type="ECO:0000313" key="4">
    <source>
        <dbReference type="EMBL" id="EFJ08069.1"/>
    </source>
</evidence>
<dbReference type="PANTHER" id="PTHR47926">
    <property type="entry name" value="PENTATRICOPEPTIDE REPEAT-CONTAINING PROTEIN"/>
    <property type="match status" value="1"/>
</dbReference>
<dbReference type="Proteomes" id="UP000001514">
    <property type="component" value="Unassembled WGS sequence"/>
</dbReference>
<dbReference type="OMA" id="ANDCSHE"/>
<dbReference type="GO" id="GO:0009451">
    <property type="term" value="P:RNA modification"/>
    <property type="evidence" value="ECO:0007669"/>
    <property type="project" value="InterPro"/>
</dbReference>
<dbReference type="Pfam" id="PF13041">
    <property type="entry name" value="PPR_2"/>
    <property type="match status" value="1"/>
</dbReference>
<dbReference type="EMBL" id="GL377677">
    <property type="protein sequence ID" value="EFJ08069.1"/>
    <property type="molecule type" value="Genomic_DNA"/>
</dbReference>
<dbReference type="GO" id="GO:0008270">
    <property type="term" value="F:zinc ion binding"/>
    <property type="evidence" value="ECO:0007669"/>
    <property type="project" value="InterPro"/>
</dbReference>
<dbReference type="GO" id="GO:0003723">
    <property type="term" value="F:RNA binding"/>
    <property type="evidence" value="ECO:0007669"/>
    <property type="project" value="InterPro"/>
</dbReference>